<dbReference type="InterPro" id="IPR011006">
    <property type="entry name" value="CheY-like_superfamily"/>
</dbReference>
<dbReference type="Pfam" id="PF00072">
    <property type="entry name" value="Response_reg"/>
    <property type="match status" value="1"/>
</dbReference>
<dbReference type="InterPro" id="IPR050595">
    <property type="entry name" value="Bact_response_regulator"/>
</dbReference>
<sequence>MSTVLVVDDDSEVRLVLREYIEMAGHRVLEATDASSARRALAQEPVNLVFLDVLMPGESGAALCHSIKDDPECQGIKVVLLTGYDGESAWREGLRSGADIFAVKPITRERIHVLLQELLAPVEGQP</sequence>
<name>A0ABM8DRF2_9BACT</name>
<evidence type="ECO:0000256" key="1">
    <source>
        <dbReference type="ARBA" id="ARBA00022553"/>
    </source>
</evidence>
<dbReference type="InterPro" id="IPR001789">
    <property type="entry name" value="Sig_transdc_resp-reg_receiver"/>
</dbReference>
<dbReference type="EMBL" id="AP027079">
    <property type="protein sequence ID" value="BDU69552.1"/>
    <property type="molecule type" value="Genomic_DNA"/>
</dbReference>
<dbReference type="RefSeq" id="WP_286353275.1">
    <property type="nucleotide sequence ID" value="NZ_AP027079.1"/>
</dbReference>
<dbReference type="Gene3D" id="3.40.50.2300">
    <property type="match status" value="1"/>
</dbReference>
<dbReference type="PROSITE" id="PS50110">
    <property type="entry name" value="RESPONSE_REGULATORY"/>
    <property type="match status" value="1"/>
</dbReference>
<evidence type="ECO:0000313" key="5">
    <source>
        <dbReference type="Proteomes" id="UP001242010"/>
    </source>
</evidence>
<feature type="domain" description="Response regulatory" evidence="3">
    <location>
        <begin position="3"/>
        <end position="119"/>
    </location>
</feature>
<keyword evidence="1 2" id="KW-0597">Phosphoprotein</keyword>
<dbReference type="PANTHER" id="PTHR44591">
    <property type="entry name" value="STRESS RESPONSE REGULATOR PROTEIN 1"/>
    <property type="match status" value="1"/>
</dbReference>
<dbReference type="CDD" id="cd00156">
    <property type="entry name" value="REC"/>
    <property type="match status" value="1"/>
</dbReference>
<gene>
    <name evidence="4" type="ORF">GETHOR_16530</name>
</gene>
<dbReference type="Proteomes" id="UP001242010">
    <property type="component" value="Chromosome"/>
</dbReference>
<proteinExistence type="predicted"/>
<evidence type="ECO:0000256" key="2">
    <source>
        <dbReference type="PROSITE-ProRule" id="PRU00169"/>
    </source>
</evidence>
<evidence type="ECO:0000259" key="3">
    <source>
        <dbReference type="PROSITE" id="PS50110"/>
    </source>
</evidence>
<reference evidence="5" key="1">
    <citation type="journal article" date="2023" name="Int. J. Syst. Evol. Microbiol.">
        <title>Mesoterricola silvestris gen. nov., sp. nov., Mesoterricola sediminis sp. nov., Geothrix oryzae sp. nov., Geothrix edaphica sp. nov., Geothrix rubra sp. nov., and Geothrix limicola sp. nov., six novel members of Acidobacteriota isolated from soils.</title>
        <authorList>
            <person name="Itoh H."/>
            <person name="Sugisawa Y."/>
            <person name="Mise K."/>
            <person name="Xu Z."/>
            <person name="Kuniyasu M."/>
            <person name="Ushijima N."/>
            <person name="Kawano K."/>
            <person name="Kobayashi E."/>
            <person name="Shiratori Y."/>
            <person name="Masuda Y."/>
            <person name="Senoo K."/>
        </authorList>
    </citation>
    <scope>NUCLEOTIDE SEQUENCE [LARGE SCALE GENOMIC DNA]</scope>
    <source>
        <strain evidence="5">Red222</strain>
    </source>
</reference>
<dbReference type="PANTHER" id="PTHR44591:SF3">
    <property type="entry name" value="RESPONSE REGULATORY DOMAIN-CONTAINING PROTEIN"/>
    <property type="match status" value="1"/>
</dbReference>
<dbReference type="SMART" id="SM00448">
    <property type="entry name" value="REC"/>
    <property type="match status" value="1"/>
</dbReference>
<keyword evidence="5" id="KW-1185">Reference proteome</keyword>
<organism evidence="4 5">
    <name type="scientific">Geothrix oryzae</name>
    <dbReference type="NCBI Taxonomy" id="2927975"/>
    <lineage>
        <taxon>Bacteria</taxon>
        <taxon>Pseudomonadati</taxon>
        <taxon>Acidobacteriota</taxon>
        <taxon>Holophagae</taxon>
        <taxon>Holophagales</taxon>
        <taxon>Holophagaceae</taxon>
        <taxon>Geothrix</taxon>
    </lineage>
</organism>
<protein>
    <recommendedName>
        <fullName evidence="3">Response regulatory domain-containing protein</fullName>
    </recommendedName>
</protein>
<feature type="modified residue" description="4-aspartylphosphate" evidence="2">
    <location>
        <position position="52"/>
    </location>
</feature>
<dbReference type="SUPFAM" id="SSF52172">
    <property type="entry name" value="CheY-like"/>
    <property type="match status" value="1"/>
</dbReference>
<accession>A0ABM8DRF2</accession>
<evidence type="ECO:0000313" key="4">
    <source>
        <dbReference type="EMBL" id="BDU69552.1"/>
    </source>
</evidence>